<proteinExistence type="predicted"/>
<evidence type="ECO:0000313" key="2">
    <source>
        <dbReference type="Proteomes" id="UP000812966"/>
    </source>
</evidence>
<dbReference type="Gene3D" id="3.60.130.30">
    <property type="match status" value="1"/>
</dbReference>
<reference evidence="1" key="1">
    <citation type="submission" date="2020-04" db="EMBL/GenBank/DDBJ databases">
        <title>Analysis of mating type loci in Filobasidium floriforme.</title>
        <authorList>
            <person name="Nowrousian M."/>
        </authorList>
    </citation>
    <scope>NUCLEOTIDE SEQUENCE</scope>
    <source>
        <strain evidence="1">CBS 6242</strain>
    </source>
</reference>
<accession>A0A8K0NTY1</accession>
<name>A0A8K0NTY1_9TREE</name>
<protein>
    <submittedName>
        <fullName evidence="1">Uncharacterized protein</fullName>
    </submittedName>
</protein>
<gene>
    <name evidence="1" type="ORF">FFLO_02577</name>
</gene>
<dbReference type="Proteomes" id="UP000812966">
    <property type="component" value="Unassembled WGS sequence"/>
</dbReference>
<organism evidence="1 2">
    <name type="scientific">Filobasidium floriforme</name>
    <dbReference type="NCBI Taxonomy" id="5210"/>
    <lineage>
        <taxon>Eukaryota</taxon>
        <taxon>Fungi</taxon>
        <taxon>Dikarya</taxon>
        <taxon>Basidiomycota</taxon>
        <taxon>Agaricomycotina</taxon>
        <taxon>Tremellomycetes</taxon>
        <taxon>Filobasidiales</taxon>
        <taxon>Filobasidiaceae</taxon>
        <taxon>Filobasidium</taxon>
    </lineage>
</organism>
<evidence type="ECO:0000313" key="1">
    <source>
        <dbReference type="EMBL" id="KAG7562022.1"/>
    </source>
</evidence>
<dbReference type="AlphaFoldDB" id="A0A8K0NTY1"/>
<dbReference type="EMBL" id="JABELV010000041">
    <property type="protein sequence ID" value="KAG7562022.1"/>
    <property type="molecule type" value="Genomic_DNA"/>
</dbReference>
<keyword evidence="2" id="KW-1185">Reference proteome</keyword>
<comment type="caution">
    <text evidence="1">The sequence shown here is derived from an EMBL/GenBank/DDBJ whole genome shotgun (WGS) entry which is preliminary data.</text>
</comment>
<sequence length="105" mass="11199">MVAMTNLGQSRGADLIVGTLGLQIKCQYKPGDLVLFNSHLVAHGITPFLADKKTGVYGKRTALVLFSHKSAVFHKPTIAAPARNLGSEFQRYGANVGSDLEGMAL</sequence>